<dbReference type="InterPro" id="IPR023346">
    <property type="entry name" value="Lysozyme-like_dom_sf"/>
</dbReference>
<gene>
    <name evidence="2" type="ORF">C9I99_21085</name>
</gene>
<comment type="caution">
    <text evidence="2">The sequence shown here is derived from an EMBL/GenBank/DDBJ whole genome shotgun (WGS) entry which is preliminary data.</text>
</comment>
<feature type="chain" id="PRO_5015433182" description="Transglycosylase SLT domain-containing protein" evidence="1">
    <location>
        <begin position="27"/>
        <end position="180"/>
    </location>
</feature>
<evidence type="ECO:0000313" key="3">
    <source>
        <dbReference type="Proteomes" id="UP000241222"/>
    </source>
</evidence>
<dbReference type="SUPFAM" id="SSF53955">
    <property type="entry name" value="Lysozyme-like"/>
    <property type="match status" value="1"/>
</dbReference>
<keyword evidence="3" id="KW-1185">Reference proteome</keyword>
<protein>
    <recommendedName>
        <fullName evidence="4">Transglycosylase SLT domain-containing protein</fullName>
    </recommendedName>
</protein>
<dbReference type="Proteomes" id="UP000241222">
    <property type="component" value="Unassembled WGS sequence"/>
</dbReference>
<dbReference type="EMBL" id="PYMH01000013">
    <property type="protein sequence ID" value="PSU31684.1"/>
    <property type="molecule type" value="Genomic_DNA"/>
</dbReference>
<evidence type="ECO:0000256" key="1">
    <source>
        <dbReference type="SAM" id="SignalP"/>
    </source>
</evidence>
<proteinExistence type="predicted"/>
<dbReference type="AlphaFoldDB" id="A0A2T3ITJ8"/>
<keyword evidence="1" id="KW-0732">Signal</keyword>
<reference evidence="2 3" key="1">
    <citation type="submission" date="2018-03" db="EMBL/GenBank/DDBJ databases">
        <title>Whole genome sequencing of Histamine producing bacteria.</title>
        <authorList>
            <person name="Butler K."/>
        </authorList>
    </citation>
    <scope>NUCLEOTIDE SEQUENCE [LARGE SCALE GENOMIC DNA]</scope>
    <source>
        <strain evidence="2 3">JCM 13586</strain>
    </source>
</reference>
<feature type="signal peptide" evidence="1">
    <location>
        <begin position="1"/>
        <end position="26"/>
    </location>
</feature>
<organism evidence="2 3">
    <name type="scientific">Photobacterium lutimaris</name>
    <dbReference type="NCBI Taxonomy" id="388278"/>
    <lineage>
        <taxon>Bacteria</taxon>
        <taxon>Pseudomonadati</taxon>
        <taxon>Pseudomonadota</taxon>
        <taxon>Gammaproteobacteria</taxon>
        <taxon>Vibrionales</taxon>
        <taxon>Vibrionaceae</taxon>
        <taxon>Photobacterium</taxon>
    </lineage>
</organism>
<accession>A0A2T3ITJ8</accession>
<name>A0A2T3ITJ8_9GAMM</name>
<sequence length="180" mass="20382">MALNVSIRKSLAISVIGLLTSATSFAFGIPDYYHNLSGHTQVPVKNVFALAKTESNTRLNTGEMLPWPWTINHAGKPYRFVSYGDMISFAHDLIAEGILNFDIGLFQVNWYWEGRHRIDSISELGKVDTNGLIAMEIYRERYSRTQDWTLAAGAYHNPANRNGAADRYIEKYLTHLTALR</sequence>
<evidence type="ECO:0008006" key="4">
    <source>
        <dbReference type="Google" id="ProtNLM"/>
    </source>
</evidence>
<evidence type="ECO:0000313" key="2">
    <source>
        <dbReference type="EMBL" id="PSU31684.1"/>
    </source>
</evidence>